<keyword evidence="2" id="KW-1185">Reference proteome</keyword>
<dbReference type="HOGENOM" id="CLU_1466899_0_0_10"/>
<dbReference type="Proteomes" id="UP000002774">
    <property type="component" value="Chromosome"/>
</dbReference>
<accession>H1Y102</accession>
<gene>
    <name evidence="1" type="ORF">Mucpa_5152</name>
</gene>
<evidence type="ECO:0008006" key="3">
    <source>
        <dbReference type="Google" id="ProtNLM"/>
    </source>
</evidence>
<organism evidence="1 2">
    <name type="scientific">Mucilaginibacter paludis DSM 18603</name>
    <dbReference type="NCBI Taxonomy" id="714943"/>
    <lineage>
        <taxon>Bacteria</taxon>
        <taxon>Pseudomonadati</taxon>
        <taxon>Bacteroidota</taxon>
        <taxon>Sphingobacteriia</taxon>
        <taxon>Sphingobacteriales</taxon>
        <taxon>Sphingobacteriaceae</taxon>
        <taxon>Mucilaginibacter</taxon>
    </lineage>
</organism>
<dbReference type="STRING" id="714943.Mucpa_5152"/>
<protein>
    <recommendedName>
        <fullName evidence="3">EcsC family protein</fullName>
    </recommendedName>
</protein>
<proteinExistence type="predicted"/>
<dbReference type="AlphaFoldDB" id="H1Y102"/>
<dbReference type="EMBL" id="CM001403">
    <property type="protein sequence ID" value="EHQ29227.1"/>
    <property type="molecule type" value="Genomic_DNA"/>
</dbReference>
<evidence type="ECO:0000313" key="1">
    <source>
        <dbReference type="EMBL" id="EHQ29227.1"/>
    </source>
</evidence>
<evidence type="ECO:0000313" key="2">
    <source>
        <dbReference type="Proteomes" id="UP000002774"/>
    </source>
</evidence>
<reference evidence="1" key="1">
    <citation type="submission" date="2011-09" db="EMBL/GenBank/DDBJ databases">
        <title>The permanent draft genome of Mucilaginibacter paludis DSM 18603.</title>
        <authorList>
            <consortium name="US DOE Joint Genome Institute (JGI-PGF)"/>
            <person name="Lucas S."/>
            <person name="Han J."/>
            <person name="Lapidus A."/>
            <person name="Bruce D."/>
            <person name="Goodwin L."/>
            <person name="Pitluck S."/>
            <person name="Peters L."/>
            <person name="Kyrpides N."/>
            <person name="Mavromatis K."/>
            <person name="Ivanova N."/>
            <person name="Mikhailova N."/>
            <person name="Held B."/>
            <person name="Detter J.C."/>
            <person name="Tapia R."/>
            <person name="Han C."/>
            <person name="Land M."/>
            <person name="Hauser L."/>
            <person name="Markowitz V."/>
            <person name="Cheng J.-F."/>
            <person name="Hugenholtz P."/>
            <person name="Woyke T."/>
            <person name="Wu D."/>
            <person name="Tindall B."/>
            <person name="Brambilla E."/>
            <person name="Klenk H.-P."/>
            <person name="Eisen J.A."/>
        </authorList>
    </citation>
    <scope>NUCLEOTIDE SEQUENCE [LARGE SCALE GENOMIC DNA]</scope>
    <source>
        <strain evidence="1">DSM 18603</strain>
    </source>
</reference>
<name>H1Y102_9SPHI</name>
<sequence length="198" mass="21659">MCFIKNTGTIYDLYQGMKPSIKRTSDFVKHNLENLSHEGFKKIFDNINLYGIKKSVDRRGIDGFINHCARLAAGTGVLAGSGGALTMIASIPIDVVNNITQQFRVTLAIIYHNRGTYQITFEEFMAIVATSMKVEAGMAITKTMLEEIAEKLLLKMGSKTAGRLIPVFGAVIGGSANYLFIKGVAESVKRLGLGYQVE</sequence>
<dbReference type="eggNOG" id="ENOG5032R4C">
    <property type="taxonomic scope" value="Bacteria"/>
</dbReference>